<dbReference type="GO" id="GO:0003677">
    <property type="term" value="F:DNA binding"/>
    <property type="evidence" value="ECO:0007669"/>
    <property type="project" value="InterPro"/>
</dbReference>
<dbReference type="InterPro" id="IPR029063">
    <property type="entry name" value="SAM-dependent_MTases_sf"/>
</dbReference>
<dbReference type="InterPro" id="IPR002941">
    <property type="entry name" value="DNA_methylase_N4/N6"/>
</dbReference>
<evidence type="ECO:0000313" key="8">
    <source>
        <dbReference type="Proteomes" id="UP000011613"/>
    </source>
</evidence>
<evidence type="ECO:0000256" key="1">
    <source>
        <dbReference type="ARBA" id="ARBA00006594"/>
    </source>
</evidence>
<dbReference type="PROSITE" id="PS00092">
    <property type="entry name" value="N6_MTASE"/>
    <property type="match status" value="1"/>
</dbReference>
<evidence type="ECO:0000313" key="7">
    <source>
        <dbReference type="EMBL" id="ELY69497.1"/>
    </source>
</evidence>
<dbReference type="Pfam" id="PF01555">
    <property type="entry name" value="N6_N4_Mtase"/>
    <property type="match status" value="1"/>
</dbReference>
<comment type="similarity">
    <text evidence="1">Belongs to the N(4)/N(6)-methyltransferase family.</text>
</comment>
<name>L9Y741_NATGS</name>
<dbReference type="SUPFAM" id="SSF53335">
    <property type="entry name" value="S-adenosyl-L-methionine-dependent methyltransferases"/>
    <property type="match status" value="1"/>
</dbReference>
<gene>
    <name evidence="7" type="ORF">C490_08234</name>
</gene>
<organism evidence="7 8">
    <name type="scientific">Natronobacterium gregoryi (strain ATCC 43098 / DSM 3393 / CCM 3738 / CIP 104747 / IAM 13177 / JCM 8860 / NBRC 102187 / NCIMB 2189 / SP2)</name>
    <dbReference type="NCBI Taxonomy" id="797304"/>
    <lineage>
        <taxon>Archaea</taxon>
        <taxon>Methanobacteriati</taxon>
        <taxon>Methanobacteriota</taxon>
        <taxon>Stenosarchaea group</taxon>
        <taxon>Halobacteria</taxon>
        <taxon>Halobacteriales</taxon>
        <taxon>Natrialbaceae</taxon>
        <taxon>Natronobacterium</taxon>
    </lineage>
</organism>
<proteinExistence type="inferred from homology"/>
<dbReference type="EMBL" id="AOIC01000062">
    <property type="protein sequence ID" value="ELY69497.1"/>
    <property type="molecule type" value="Genomic_DNA"/>
</dbReference>
<dbReference type="GO" id="GO:0032259">
    <property type="term" value="P:methylation"/>
    <property type="evidence" value="ECO:0007669"/>
    <property type="project" value="UniProtKB-KW"/>
</dbReference>
<dbReference type="Gene3D" id="3.40.50.150">
    <property type="entry name" value="Vaccinia Virus protein VP39"/>
    <property type="match status" value="1"/>
</dbReference>
<evidence type="ECO:0000256" key="2">
    <source>
        <dbReference type="ARBA" id="ARBA00022603"/>
    </source>
</evidence>
<keyword evidence="2" id="KW-0489">Methyltransferase</keyword>
<feature type="compositionally biased region" description="Polar residues" evidence="5">
    <location>
        <begin position="1"/>
        <end position="13"/>
    </location>
</feature>
<dbReference type="GO" id="GO:0008170">
    <property type="term" value="F:N-methyltransferase activity"/>
    <property type="evidence" value="ECO:0007669"/>
    <property type="project" value="InterPro"/>
</dbReference>
<sequence length="332" mass="38212">MNVLQNAFDTEPTTSEEEVSLPDPVFTTGQGKLYNADCREILSELEDESFDLIFADPPFNLDKDYGEKNGDDLAEDEYLRWSTEWIDQAVDLLKPGGAFFLYNLPTWNTHFAHYISRRLNLRHWIAVDIKFGLPIPNRLYPSHYSLLYFVKGDSPKTFDPDRLPIDTCPHCGGEQNDYGGYKSKMNPKGVNLTDVWDDVPPVRHNKYLNRDANQLSLKLLHRVIGMASEEGDRVLDPFGGAGTTYAAAEIMGREWVGTELHDCSPIIERFENLDQDREYIAEIEEDLNLLFTEDALKNRMKYKDEFNFNFDDYDLSESMNGSVQQRLGSYEE</sequence>
<dbReference type="InterPro" id="IPR002295">
    <property type="entry name" value="N4/N6-MTase_EcoPI_Mod-like"/>
</dbReference>
<dbReference type="PRINTS" id="PR00506">
    <property type="entry name" value="D21N6MTFRASE"/>
</dbReference>
<dbReference type="InterPro" id="IPR002052">
    <property type="entry name" value="DNA_methylase_N6_adenine_CS"/>
</dbReference>
<keyword evidence="3" id="KW-0808">Transferase</keyword>
<dbReference type="PATRIC" id="fig|797304.7.peg.1663"/>
<feature type="region of interest" description="Disordered" evidence="5">
    <location>
        <begin position="1"/>
        <end position="23"/>
    </location>
</feature>
<keyword evidence="4" id="KW-0949">S-adenosyl-L-methionine</keyword>
<protein>
    <recommendedName>
        <fullName evidence="6">DNA methylase N-4/N-6 domain-containing protein</fullName>
    </recommendedName>
</protein>
<dbReference type="Proteomes" id="UP000011613">
    <property type="component" value="Unassembled WGS sequence"/>
</dbReference>
<reference evidence="7 8" key="1">
    <citation type="journal article" date="2014" name="PLoS Genet.">
        <title>Phylogenetically driven sequencing of extremely halophilic archaea reveals strategies for static and dynamic osmo-response.</title>
        <authorList>
            <person name="Becker E.A."/>
            <person name="Seitzer P.M."/>
            <person name="Tritt A."/>
            <person name="Larsen D."/>
            <person name="Krusor M."/>
            <person name="Yao A.I."/>
            <person name="Wu D."/>
            <person name="Madern D."/>
            <person name="Eisen J.A."/>
            <person name="Darling A.E."/>
            <person name="Facciotti M.T."/>
        </authorList>
    </citation>
    <scope>NUCLEOTIDE SEQUENCE [LARGE SCALE GENOMIC DNA]</scope>
    <source>
        <strain evidence="7 8">SP2</strain>
    </source>
</reference>
<evidence type="ECO:0000259" key="6">
    <source>
        <dbReference type="Pfam" id="PF01555"/>
    </source>
</evidence>
<dbReference type="CDD" id="cd02440">
    <property type="entry name" value="AdoMet_MTases"/>
    <property type="match status" value="1"/>
</dbReference>
<dbReference type="AlphaFoldDB" id="L9Y741"/>
<evidence type="ECO:0000256" key="3">
    <source>
        <dbReference type="ARBA" id="ARBA00022679"/>
    </source>
</evidence>
<evidence type="ECO:0000256" key="5">
    <source>
        <dbReference type="SAM" id="MobiDB-lite"/>
    </source>
</evidence>
<accession>L9Y741</accession>
<feature type="domain" description="DNA methylase N-4/N-6" evidence="6">
    <location>
        <begin position="51"/>
        <end position="261"/>
    </location>
</feature>
<comment type="caution">
    <text evidence="7">The sequence shown here is derived from an EMBL/GenBank/DDBJ whole genome shotgun (WGS) entry which is preliminary data.</text>
</comment>
<evidence type="ECO:0000256" key="4">
    <source>
        <dbReference type="ARBA" id="ARBA00022691"/>
    </source>
</evidence>